<keyword evidence="1" id="KW-0732">Signal</keyword>
<keyword evidence="3" id="KW-1185">Reference proteome</keyword>
<gene>
    <name evidence="2" type="ORF">FIBSPDRAFT_1037977</name>
</gene>
<dbReference type="OrthoDB" id="3275955at2759"/>
<protein>
    <recommendedName>
        <fullName evidence="4">Lytic polysaccharide monooxygenase</fullName>
    </recommendedName>
</protein>
<name>A0A166TKE8_9AGAM</name>
<organism evidence="2 3">
    <name type="scientific">Athelia psychrophila</name>
    <dbReference type="NCBI Taxonomy" id="1759441"/>
    <lineage>
        <taxon>Eukaryota</taxon>
        <taxon>Fungi</taxon>
        <taxon>Dikarya</taxon>
        <taxon>Basidiomycota</taxon>
        <taxon>Agaricomycotina</taxon>
        <taxon>Agaricomycetes</taxon>
        <taxon>Agaricomycetidae</taxon>
        <taxon>Atheliales</taxon>
        <taxon>Atheliaceae</taxon>
        <taxon>Athelia</taxon>
    </lineage>
</organism>
<feature type="chain" id="PRO_5007880154" description="Lytic polysaccharide monooxygenase" evidence="1">
    <location>
        <begin position="19"/>
        <end position="250"/>
    </location>
</feature>
<feature type="signal peptide" evidence="1">
    <location>
        <begin position="1"/>
        <end position="18"/>
    </location>
</feature>
<reference evidence="2 3" key="1">
    <citation type="journal article" date="2016" name="Mol. Biol. Evol.">
        <title>Comparative Genomics of Early-Diverging Mushroom-Forming Fungi Provides Insights into the Origins of Lignocellulose Decay Capabilities.</title>
        <authorList>
            <person name="Nagy L.G."/>
            <person name="Riley R."/>
            <person name="Tritt A."/>
            <person name="Adam C."/>
            <person name="Daum C."/>
            <person name="Floudas D."/>
            <person name="Sun H."/>
            <person name="Yadav J.S."/>
            <person name="Pangilinan J."/>
            <person name="Larsson K.H."/>
            <person name="Matsuura K."/>
            <person name="Barry K."/>
            <person name="Labutti K."/>
            <person name="Kuo R."/>
            <person name="Ohm R.A."/>
            <person name="Bhattacharya S.S."/>
            <person name="Shirouzu T."/>
            <person name="Yoshinaga Y."/>
            <person name="Martin F.M."/>
            <person name="Grigoriev I.V."/>
            <person name="Hibbett D.S."/>
        </authorList>
    </citation>
    <scope>NUCLEOTIDE SEQUENCE [LARGE SCALE GENOMIC DNA]</scope>
    <source>
        <strain evidence="2 3">CBS 109695</strain>
    </source>
</reference>
<evidence type="ECO:0008006" key="4">
    <source>
        <dbReference type="Google" id="ProtNLM"/>
    </source>
</evidence>
<dbReference type="AlphaFoldDB" id="A0A166TKE8"/>
<proteinExistence type="predicted"/>
<accession>A0A166TKE8</accession>
<sequence>MLFTILATLSLLAASVAASPTPVIEARAANPTIYMRIEGPTKTIYEKTIVASPKLTLTNNGHTAKCNGPKTAPGVTSLVALQETGQFFQSEWTGSTFGEITKLNGTKNNADKQWVVAINNIANGGKGGIPVQDPSNGEYCSQTIPNLQHLLFAFVSDVGTQPLIMSGPKTAKVGQTVQYTVPFAPSGTYVNDLSVDTTTGQRVHATFGANSGPNSAVSIKFTKKGSYNMKAHCLDTETCLRSNHVVTVVS</sequence>
<dbReference type="Proteomes" id="UP000076532">
    <property type="component" value="Unassembled WGS sequence"/>
</dbReference>
<evidence type="ECO:0000313" key="3">
    <source>
        <dbReference type="Proteomes" id="UP000076532"/>
    </source>
</evidence>
<evidence type="ECO:0000256" key="1">
    <source>
        <dbReference type="SAM" id="SignalP"/>
    </source>
</evidence>
<evidence type="ECO:0000313" key="2">
    <source>
        <dbReference type="EMBL" id="KZP30710.1"/>
    </source>
</evidence>
<dbReference type="EMBL" id="KV417492">
    <property type="protein sequence ID" value="KZP30710.1"/>
    <property type="molecule type" value="Genomic_DNA"/>
</dbReference>